<feature type="transmembrane region" description="Helical" evidence="1">
    <location>
        <begin position="331"/>
        <end position="356"/>
    </location>
</feature>
<feature type="transmembrane region" description="Helical" evidence="1">
    <location>
        <begin position="162"/>
        <end position="186"/>
    </location>
</feature>
<name>A0A1I4Z8K9_9FLAO</name>
<dbReference type="EMBL" id="FOVN01000001">
    <property type="protein sequence ID" value="SFN46621.1"/>
    <property type="molecule type" value="Genomic_DNA"/>
</dbReference>
<dbReference type="AlphaFoldDB" id="A0A1I4Z8K9"/>
<accession>A0A1I4Z8K9</accession>
<feature type="transmembrane region" description="Helical" evidence="1">
    <location>
        <begin position="58"/>
        <end position="79"/>
    </location>
</feature>
<evidence type="ECO:0008006" key="4">
    <source>
        <dbReference type="Google" id="ProtNLM"/>
    </source>
</evidence>
<evidence type="ECO:0000313" key="3">
    <source>
        <dbReference type="Proteomes" id="UP000198705"/>
    </source>
</evidence>
<evidence type="ECO:0000313" key="2">
    <source>
        <dbReference type="EMBL" id="SFN46621.1"/>
    </source>
</evidence>
<dbReference type="Proteomes" id="UP000198705">
    <property type="component" value="Unassembled WGS sequence"/>
</dbReference>
<feature type="transmembrane region" description="Helical" evidence="1">
    <location>
        <begin position="34"/>
        <end position="52"/>
    </location>
</feature>
<feature type="transmembrane region" description="Helical" evidence="1">
    <location>
        <begin position="6"/>
        <end position="27"/>
    </location>
</feature>
<sequence length="411" mass="48144">MLKRTYVNNFIILLPIILIFIGEIVAFTHPSISPILKVVSCFILLFPIWLKVKFPTKLIFLFLVFFVFFIYAFIISFNIKAAIEEGIRYFFPIAILLYGYYNKDKLDLFINFIIAFAIINIVYQLSNYYDFYVLNVEKQWFYQEFYAEKIGKFFYWPATTNGILRATGLVGFFGAFGILNFMAYWYTKLYYFGKRRTLFLYILFVGVFLSTSFKTIGFFIVTLLVEYRKKLKYLLIVPFVLIILFITAGSTLRKSILDSVSVRLELYVTERNSARSESYRVMFDEFKSFNFFGEGIGSFGGPASTKYDSPFYEKVDFNWYGLESLVTTDTFYPHLFVEMGILGALSYLLLLLGPLLLHRKIHIKKLKALLLIYGMLFFDSLFSYSLNNLAMLSVTLLFVYPIIYYSKENVL</sequence>
<keyword evidence="1" id="KW-0812">Transmembrane</keyword>
<evidence type="ECO:0000256" key="1">
    <source>
        <dbReference type="SAM" id="Phobius"/>
    </source>
</evidence>
<organism evidence="2 3">
    <name type="scientific">Bizionia echini</name>
    <dbReference type="NCBI Taxonomy" id="649333"/>
    <lineage>
        <taxon>Bacteria</taxon>
        <taxon>Pseudomonadati</taxon>
        <taxon>Bacteroidota</taxon>
        <taxon>Flavobacteriia</taxon>
        <taxon>Flavobacteriales</taxon>
        <taxon>Flavobacteriaceae</taxon>
        <taxon>Bizionia</taxon>
    </lineage>
</organism>
<feature type="transmembrane region" description="Helical" evidence="1">
    <location>
        <begin position="233"/>
        <end position="252"/>
    </location>
</feature>
<reference evidence="3" key="1">
    <citation type="submission" date="2016-10" db="EMBL/GenBank/DDBJ databases">
        <authorList>
            <person name="Varghese N."/>
            <person name="Submissions S."/>
        </authorList>
    </citation>
    <scope>NUCLEOTIDE SEQUENCE [LARGE SCALE GENOMIC DNA]</scope>
    <source>
        <strain evidence="3">DSM 23925</strain>
    </source>
</reference>
<feature type="transmembrane region" description="Helical" evidence="1">
    <location>
        <begin position="198"/>
        <end position="221"/>
    </location>
</feature>
<gene>
    <name evidence="2" type="ORF">SAMN04487989_101620</name>
</gene>
<protein>
    <recommendedName>
        <fullName evidence="4">O-antigen ligase like membrane protein</fullName>
    </recommendedName>
</protein>
<dbReference type="STRING" id="649333.SAMN04487989_101620"/>
<feature type="transmembrane region" description="Helical" evidence="1">
    <location>
        <begin position="390"/>
        <end position="406"/>
    </location>
</feature>
<proteinExistence type="predicted"/>
<feature type="transmembrane region" description="Helical" evidence="1">
    <location>
        <begin position="108"/>
        <end position="129"/>
    </location>
</feature>
<feature type="transmembrane region" description="Helical" evidence="1">
    <location>
        <begin position="86"/>
        <end position="102"/>
    </location>
</feature>
<keyword evidence="1" id="KW-1133">Transmembrane helix</keyword>
<keyword evidence="3" id="KW-1185">Reference proteome</keyword>
<keyword evidence="1" id="KW-0472">Membrane</keyword>